<dbReference type="PANTHER" id="PTHR44591:SF19">
    <property type="entry name" value="TWO-COMPONENT RESPONSE REGULATOR-RELATED"/>
    <property type="match status" value="1"/>
</dbReference>
<dbReference type="Gene3D" id="3.40.50.2300">
    <property type="match status" value="1"/>
</dbReference>
<evidence type="ECO:0000313" key="4">
    <source>
        <dbReference type="EMBL" id="MEK0183678.1"/>
    </source>
</evidence>
<evidence type="ECO:0000256" key="2">
    <source>
        <dbReference type="PROSITE-ProRule" id="PRU00169"/>
    </source>
</evidence>
<dbReference type="InterPro" id="IPR001789">
    <property type="entry name" value="Sig_transdc_resp-reg_receiver"/>
</dbReference>
<dbReference type="InterPro" id="IPR050595">
    <property type="entry name" value="Bact_response_regulator"/>
</dbReference>
<evidence type="ECO:0000256" key="1">
    <source>
        <dbReference type="ARBA" id="ARBA00022553"/>
    </source>
</evidence>
<protein>
    <submittedName>
        <fullName evidence="4">Response regulator</fullName>
    </submittedName>
</protein>
<gene>
    <name evidence="4" type="ORF">WMG39_02320</name>
</gene>
<reference evidence="4 5" key="1">
    <citation type="journal article" date="2020" name="Harmful Algae">
        <title>Molecular and morphological characterization of a novel dihydroanatoxin-a producing Microcoleus species (cyanobacteria) from the Russian River, California, USA.</title>
        <authorList>
            <person name="Conklin K.Y."/>
            <person name="Stancheva R."/>
            <person name="Otten T.G."/>
            <person name="Fadness R."/>
            <person name="Boyer G.L."/>
            <person name="Read B."/>
            <person name="Zhang X."/>
            <person name="Sheath R.G."/>
        </authorList>
    </citation>
    <scope>NUCLEOTIDE SEQUENCE [LARGE SCALE GENOMIC DNA]</scope>
    <source>
        <strain evidence="4 5">PTRS2</strain>
    </source>
</reference>
<dbReference type="SMART" id="SM00448">
    <property type="entry name" value="REC"/>
    <property type="match status" value="1"/>
</dbReference>
<organism evidence="4 5">
    <name type="scientific">Microcoleus anatoxicus PTRS2</name>
    <dbReference type="NCBI Taxonomy" id="2705321"/>
    <lineage>
        <taxon>Bacteria</taxon>
        <taxon>Bacillati</taxon>
        <taxon>Cyanobacteriota</taxon>
        <taxon>Cyanophyceae</taxon>
        <taxon>Oscillatoriophycideae</taxon>
        <taxon>Oscillatoriales</taxon>
        <taxon>Microcoleaceae</taxon>
        <taxon>Microcoleus</taxon>
        <taxon>Microcoleus anatoxicus</taxon>
    </lineage>
</organism>
<feature type="modified residue" description="4-aspartylphosphate" evidence="2">
    <location>
        <position position="61"/>
    </location>
</feature>
<dbReference type="EMBL" id="JBBLXS010000016">
    <property type="protein sequence ID" value="MEK0183678.1"/>
    <property type="molecule type" value="Genomic_DNA"/>
</dbReference>
<feature type="domain" description="Response regulatory" evidence="3">
    <location>
        <begin position="5"/>
        <end position="127"/>
    </location>
</feature>
<dbReference type="InterPro" id="IPR011006">
    <property type="entry name" value="CheY-like_superfamily"/>
</dbReference>
<dbReference type="SUPFAM" id="SSF52172">
    <property type="entry name" value="CheY-like"/>
    <property type="match status" value="1"/>
</dbReference>
<evidence type="ECO:0000259" key="3">
    <source>
        <dbReference type="PROSITE" id="PS50110"/>
    </source>
</evidence>
<keyword evidence="1 2" id="KW-0597">Phosphoprotein</keyword>
<proteinExistence type="predicted"/>
<dbReference type="Proteomes" id="UP001384579">
    <property type="component" value="Unassembled WGS sequence"/>
</dbReference>
<dbReference type="Pfam" id="PF00072">
    <property type="entry name" value="Response_reg"/>
    <property type="match status" value="1"/>
</dbReference>
<accession>A0ABU8YH33</accession>
<name>A0ABU8YH33_9CYAN</name>
<dbReference type="PANTHER" id="PTHR44591">
    <property type="entry name" value="STRESS RESPONSE REGULATOR PROTEIN 1"/>
    <property type="match status" value="1"/>
</dbReference>
<dbReference type="RefSeq" id="WP_340521765.1">
    <property type="nucleotide sequence ID" value="NZ_JBBLXS010000016.1"/>
</dbReference>
<comment type="caution">
    <text evidence="4">The sequence shown here is derived from an EMBL/GenBank/DDBJ whole genome shotgun (WGS) entry which is preliminary data.</text>
</comment>
<dbReference type="PROSITE" id="PS50110">
    <property type="entry name" value="RESPONSE_REGULATORY"/>
    <property type="match status" value="1"/>
</dbReference>
<keyword evidence="5" id="KW-1185">Reference proteome</keyword>
<sequence>MSKPVIVCVDDEADILNTLKMQLKNEFKDNYFYELAESGDEALEVIEACQGEEQVIVVVSDWLMPGIKGDELLIKIHEKHPKIVKVMLTGQADPAAVQRAVEHADLYCCLYKPWKGEDLIKTIKSGLAKL</sequence>
<evidence type="ECO:0000313" key="5">
    <source>
        <dbReference type="Proteomes" id="UP001384579"/>
    </source>
</evidence>